<sequence>MSKKIIGLTFTLLVIFSFTIYQSVSSKNTVKSVQAEDLKIVSKERAENDYLDSTYRPVVNSQPAAKIEQEPNVEKSIEQKEQPIKVAATKKTEQVPQTKVEKRSEPATPLTVINEDTQKEVKQIENKQIENKQTEDQEKIDKGNDIYIERDIQKLANHSHYSYTKEQLLQEFGHNYTELIGAKHNNTLWRFHIGAVEDYKYELEYDTVDREALLSDRVKYFITFHFAADGESIAYISGYYKDVYGVVHEYGVFQDGSMKDLSSHGQYFE</sequence>
<proteinExistence type="predicted"/>
<evidence type="ECO:0000313" key="2">
    <source>
        <dbReference type="EMBL" id="MBA4538357.1"/>
    </source>
</evidence>
<dbReference type="Proteomes" id="UP000570010">
    <property type="component" value="Unassembled WGS sequence"/>
</dbReference>
<feature type="region of interest" description="Disordered" evidence="1">
    <location>
        <begin position="89"/>
        <end position="118"/>
    </location>
</feature>
<reference evidence="2 5" key="2">
    <citation type="submission" date="2020-07" db="EMBL/GenBank/DDBJ databases">
        <authorList>
            <person name="Feng H."/>
        </authorList>
    </citation>
    <scope>NUCLEOTIDE SEQUENCE [LARGE SCALE GENOMIC DNA]</scope>
    <source>
        <strain evidence="5">s-12</strain>
        <strain evidence="2">S-12</strain>
    </source>
</reference>
<reference evidence="3 4" key="1">
    <citation type="submission" date="2020-02" db="EMBL/GenBank/DDBJ databases">
        <title>Bacillus aquiflavi sp. nov., isolated from yellow water of strong flavor Chinese baijiu in Yibin region of China.</title>
        <authorList>
            <person name="Xie J."/>
        </authorList>
    </citation>
    <scope>NUCLEOTIDE SEQUENCE [LARGE SCALE GENOMIC DNA]</scope>
    <source>
        <strain evidence="3 4">3H-10</strain>
    </source>
</reference>
<name>A0A6B3W1X0_9BACI</name>
<organism evidence="3 4">
    <name type="scientific">Bacillus aquiflavi</name>
    <dbReference type="NCBI Taxonomy" id="2672567"/>
    <lineage>
        <taxon>Bacteria</taxon>
        <taxon>Bacillati</taxon>
        <taxon>Bacillota</taxon>
        <taxon>Bacilli</taxon>
        <taxon>Bacillales</taxon>
        <taxon>Bacillaceae</taxon>
        <taxon>Bacillus</taxon>
    </lineage>
</organism>
<dbReference type="RefSeq" id="WP_163243102.1">
    <property type="nucleotide sequence ID" value="NZ_JAAIWN010000042.1"/>
</dbReference>
<dbReference type="AlphaFoldDB" id="A0A6B3W1X0"/>
<protein>
    <submittedName>
        <fullName evidence="3">Uncharacterized protein</fullName>
    </submittedName>
</protein>
<evidence type="ECO:0000313" key="3">
    <source>
        <dbReference type="EMBL" id="NEY82705.1"/>
    </source>
</evidence>
<accession>A0A6B3W1X0</accession>
<gene>
    <name evidence="3" type="ORF">G4D64_14615</name>
    <name evidence="2" type="ORF">H1Z61_14745</name>
</gene>
<evidence type="ECO:0000313" key="5">
    <source>
        <dbReference type="Proteomes" id="UP000570010"/>
    </source>
</evidence>
<dbReference type="EMBL" id="JAAIWN010000042">
    <property type="protein sequence ID" value="NEY82705.1"/>
    <property type="molecule type" value="Genomic_DNA"/>
</dbReference>
<keyword evidence="4" id="KW-1185">Reference proteome</keyword>
<evidence type="ECO:0000256" key="1">
    <source>
        <dbReference type="SAM" id="MobiDB-lite"/>
    </source>
</evidence>
<evidence type="ECO:0000313" key="4">
    <source>
        <dbReference type="Proteomes" id="UP000472971"/>
    </source>
</evidence>
<comment type="caution">
    <text evidence="3">The sequence shown here is derived from an EMBL/GenBank/DDBJ whole genome shotgun (WGS) entry which is preliminary data.</text>
</comment>
<dbReference type="Proteomes" id="UP000472971">
    <property type="component" value="Unassembled WGS sequence"/>
</dbReference>
<dbReference type="EMBL" id="JACEIO010000041">
    <property type="protein sequence ID" value="MBA4538357.1"/>
    <property type="molecule type" value="Genomic_DNA"/>
</dbReference>